<name>A0A7R9HYE8_9NEOP</name>
<reference evidence="2" key="1">
    <citation type="submission" date="2020-11" db="EMBL/GenBank/DDBJ databases">
        <authorList>
            <person name="Tran Van P."/>
        </authorList>
    </citation>
    <scope>NUCLEOTIDE SEQUENCE</scope>
</reference>
<evidence type="ECO:0000313" key="2">
    <source>
        <dbReference type="EMBL" id="CAD7440145.1"/>
    </source>
</evidence>
<accession>A0A7R9HYE8</accession>
<evidence type="ECO:0000256" key="1">
    <source>
        <dbReference type="SAM" id="MobiDB-lite"/>
    </source>
</evidence>
<dbReference type="EMBL" id="OD564891">
    <property type="protein sequence ID" value="CAD7440145.1"/>
    <property type="molecule type" value="Genomic_DNA"/>
</dbReference>
<gene>
    <name evidence="2" type="ORF">TBIB3V08_LOCUS2672</name>
</gene>
<organism evidence="2">
    <name type="scientific">Timema bartmani</name>
    <dbReference type="NCBI Taxonomy" id="61472"/>
    <lineage>
        <taxon>Eukaryota</taxon>
        <taxon>Metazoa</taxon>
        <taxon>Ecdysozoa</taxon>
        <taxon>Arthropoda</taxon>
        <taxon>Hexapoda</taxon>
        <taxon>Insecta</taxon>
        <taxon>Pterygota</taxon>
        <taxon>Neoptera</taxon>
        <taxon>Polyneoptera</taxon>
        <taxon>Phasmatodea</taxon>
        <taxon>Timematodea</taxon>
        <taxon>Timematoidea</taxon>
        <taxon>Timematidae</taxon>
        <taxon>Timema</taxon>
    </lineage>
</organism>
<protein>
    <submittedName>
        <fullName evidence="2">Uncharacterized protein</fullName>
    </submittedName>
</protein>
<feature type="region of interest" description="Disordered" evidence="1">
    <location>
        <begin position="41"/>
        <end position="72"/>
    </location>
</feature>
<dbReference type="AlphaFoldDB" id="A0A7R9HYE8"/>
<feature type="compositionally biased region" description="Polar residues" evidence="1">
    <location>
        <begin position="53"/>
        <end position="71"/>
    </location>
</feature>
<sequence length="101" mass="11313">MEEEMGAQKALNNIMTQICLGMRAKSAVSDRVVPEERIKANTFPKDPLKKSAPLSQSILQKSRPNTSTSGTRIRINANMFVSPQEFCGYPRADERKNSRTI</sequence>
<proteinExistence type="predicted"/>